<dbReference type="PROSITE" id="PS50110">
    <property type="entry name" value="RESPONSE_REGULATORY"/>
    <property type="match status" value="1"/>
</dbReference>
<proteinExistence type="predicted"/>
<name>A0ABN6NAR8_9BACT</name>
<protein>
    <recommendedName>
        <fullName evidence="3">Response regulatory domain-containing protein</fullName>
    </recommendedName>
</protein>
<keyword evidence="1 2" id="KW-0597">Phosphoprotein</keyword>
<reference evidence="5" key="1">
    <citation type="journal article" date="2022" name="Int. J. Syst. Evol. Microbiol.">
        <title>Anaeromyxobacter oryzae sp. nov., Anaeromyxobacter diazotrophicus sp. nov. and Anaeromyxobacter paludicola sp. nov., isolated from paddy soils.</title>
        <authorList>
            <person name="Itoh H."/>
            <person name="Xu Z."/>
            <person name="Mise K."/>
            <person name="Masuda Y."/>
            <person name="Ushijima N."/>
            <person name="Hayakawa C."/>
            <person name="Shiratori Y."/>
            <person name="Senoo K."/>
        </authorList>
    </citation>
    <scope>NUCLEOTIDE SEQUENCE [LARGE SCALE GENOMIC DNA]</scope>
    <source>
        <strain evidence="5">Red630</strain>
    </source>
</reference>
<dbReference type="Gene3D" id="3.40.50.2300">
    <property type="match status" value="1"/>
</dbReference>
<dbReference type="Gene3D" id="2.40.10.220">
    <property type="entry name" value="predicted glycosyltransferase like domains"/>
    <property type="match status" value="1"/>
</dbReference>
<evidence type="ECO:0000313" key="5">
    <source>
        <dbReference type="Proteomes" id="UP001162734"/>
    </source>
</evidence>
<keyword evidence="5" id="KW-1185">Reference proteome</keyword>
<dbReference type="RefSeq" id="WP_248342767.1">
    <property type="nucleotide sequence ID" value="NZ_AP025592.1"/>
</dbReference>
<dbReference type="InterPro" id="IPR050595">
    <property type="entry name" value="Bact_response_regulator"/>
</dbReference>
<evidence type="ECO:0000259" key="3">
    <source>
        <dbReference type="PROSITE" id="PS50110"/>
    </source>
</evidence>
<feature type="domain" description="Response regulatory" evidence="3">
    <location>
        <begin position="105"/>
        <end position="227"/>
    </location>
</feature>
<gene>
    <name evidence="4" type="ORF">AMPC_34380</name>
</gene>
<evidence type="ECO:0000256" key="2">
    <source>
        <dbReference type="PROSITE-ProRule" id="PRU00169"/>
    </source>
</evidence>
<dbReference type="InterPro" id="IPR011006">
    <property type="entry name" value="CheY-like_superfamily"/>
</dbReference>
<dbReference type="SMART" id="SM00448">
    <property type="entry name" value="REC"/>
    <property type="match status" value="1"/>
</dbReference>
<dbReference type="InterPro" id="IPR001789">
    <property type="entry name" value="Sig_transdc_resp-reg_receiver"/>
</dbReference>
<accession>A0ABN6NAR8</accession>
<dbReference type="EMBL" id="AP025592">
    <property type="protein sequence ID" value="BDG10325.1"/>
    <property type="molecule type" value="Genomic_DNA"/>
</dbReference>
<evidence type="ECO:0000256" key="1">
    <source>
        <dbReference type="ARBA" id="ARBA00022553"/>
    </source>
</evidence>
<dbReference type="NCBIfam" id="TIGR02266">
    <property type="entry name" value="gmx_TIGR02266"/>
    <property type="match status" value="1"/>
</dbReference>
<feature type="modified residue" description="4-aspartylphosphate" evidence="2">
    <location>
        <position position="161"/>
    </location>
</feature>
<dbReference type="PANTHER" id="PTHR44591">
    <property type="entry name" value="STRESS RESPONSE REGULATOR PROTEIN 1"/>
    <property type="match status" value="1"/>
</dbReference>
<dbReference type="PANTHER" id="PTHR44591:SF3">
    <property type="entry name" value="RESPONSE REGULATORY DOMAIN-CONTAINING PROTEIN"/>
    <property type="match status" value="1"/>
</dbReference>
<dbReference type="Pfam" id="PF00072">
    <property type="entry name" value="Response_reg"/>
    <property type="match status" value="1"/>
</dbReference>
<sequence length="239" mass="26554">MLAVSYPDEEARAHDYTENLSEGGLFVRTEREFQVGDRVTLQLSFPQLLDPHEISAEVVRLRGEGPDAPPGVGVRIPEDRREDRDRLRALVRAAERMPRADRTYRVMLVEDNSLVAAMYTSALRRATAEGMPGLAVELVQDGGEALARLDRLPGVDLIVTDVYMPIMSGLALLERIQRHPRLARIPVVVISAGGEPERERALSLGAAFYLQKPVKYQDLVVTVRALLAHREQGRAGGRD</sequence>
<dbReference type="InterPro" id="IPR011752">
    <property type="entry name" value="PilV_Myxo-type"/>
</dbReference>
<evidence type="ECO:0000313" key="4">
    <source>
        <dbReference type="EMBL" id="BDG10325.1"/>
    </source>
</evidence>
<dbReference type="Proteomes" id="UP001162734">
    <property type="component" value="Chromosome"/>
</dbReference>
<dbReference type="Pfam" id="PF07238">
    <property type="entry name" value="PilZ"/>
    <property type="match status" value="1"/>
</dbReference>
<dbReference type="SUPFAM" id="SSF52172">
    <property type="entry name" value="CheY-like"/>
    <property type="match status" value="1"/>
</dbReference>
<dbReference type="InterPro" id="IPR009875">
    <property type="entry name" value="PilZ_domain"/>
</dbReference>
<organism evidence="4 5">
    <name type="scientific">Anaeromyxobacter paludicola</name>
    <dbReference type="NCBI Taxonomy" id="2918171"/>
    <lineage>
        <taxon>Bacteria</taxon>
        <taxon>Pseudomonadati</taxon>
        <taxon>Myxococcota</taxon>
        <taxon>Myxococcia</taxon>
        <taxon>Myxococcales</taxon>
        <taxon>Cystobacterineae</taxon>
        <taxon>Anaeromyxobacteraceae</taxon>
        <taxon>Anaeromyxobacter</taxon>
    </lineage>
</organism>